<evidence type="ECO:0000256" key="1">
    <source>
        <dbReference type="SAM" id="Coils"/>
    </source>
</evidence>
<organism evidence="2 3">
    <name type="scientific">Candidatus Marithioploca araucensis</name>
    <dbReference type="NCBI Taxonomy" id="70273"/>
    <lineage>
        <taxon>Bacteria</taxon>
        <taxon>Pseudomonadati</taxon>
        <taxon>Pseudomonadota</taxon>
        <taxon>Gammaproteobacteria</taxon>
        <taxon>Thiotrichales</taxon>
        <taxon>Thiotrichaceae</taxon>
        <taxon>Candidatus Marithioploca</taxon>
    </lineage>
</organism>
<reference evidence="2" key="1">
    <citation type="submission" date="2023-06" db="EMBL/GenBank/DDBJ databases">
        <title>Uncultivated large filamentous bacteria from sulfidic sediments reveal new species and different genomic features in energy metabolism and defense.</title>
        <authorList>
            <person name="Fonseca A."/>
        </authorList>
    </citation>
    <scope>NUCLEOTIDE SEQUENCE</scope>
    <source>
        <strain evidence="2">HSG4</strain>
    </source>
</reference>
<feature type="coiled-coil region" evidence="1">
    <location>
        <begin position="383"/>
        <end position="410"/>
    </location>
</feature>
<dbReference type="SUPFAM" id="SSF52540">
    <property type="entry name" value="P-loop containing nucleoside triphosphate hydrolases"/>
    <property type="match status" value="1"/>
</dbReference>
<evidence type="ECO:0000313" key="3">
    <source>
        <dbReference type="Proteomes" id="UP001171945"/>
    </source>
</evidence>
<comment type="caution">
    <text evidence="2">The sequence shown here is derived from an EMBL/GenBank/DDBJ whole genome shotgun (WGS) entry which is preliminary data.</text>
</comment>
<sequence length="569" mass="66048">MAKSRALLGRRKSGKSAIMQRLFNILWSQNGAVIPFYFEMQDYEQWLLEFADVYYRTFVSQYLSFKTRTILDQNNQPWGFDQLIRMATEIGDQLTLEDINSFKKCLATEKVEQTMNWAFSAPGSFAGNNNAFVLVMIDEIQYMTKYIYRDKACQYLIRRLPGAYHGLVESKIAPMLVSGSYVGWMVQMMQEIFVGGRLKRTEIPSKLMPAEGIEAVYRYADFYQLDITDEAAAAINQLTQSDPFYIASLLRSDWESRDFNSVEGIIRTLDYEIKNREGELFGTWSEYIFSTIKEVNDQYAKKILLFLSKERHKECTRVEISNHLGGQLSNGELEEKLRGLEYGDLITKGVSNFRYSGIPDDILDLIFRELYQEEIEQVKPDISKELHDKVAALEKEKKSLRGALNELKGRLLELIIYREINQARRQAKPLTHFQNRLRPITNHEEPMEQILTACSTSQFQTVWMNYSLSLPQTTVVELDVFARGSDTDSCWALVFEIKNRDEKHTPTLTEAQWFVTKVEKVRQLLAEMDKKIQFVCPVYLSAKGFEMSVEEWLHKQGIFTADLATWEVN</sequence>
<dbReference type="Gene3D" id="3.40.50.300">
    <property type="entry name" value="P-loop containing nucleotide triphosphate hydrolases"/>
    <property type="match status" value="1"/>
</dbReference>
<protein>
    <recommendedName>
        <fullName evidence="4">ATPase</fullName>
    </recommendedName>
</protein>
<evidence type="ECO:0008006" key="4">
    <source>
        <dbReference type="Google" id="ProtNLM"/>
    </source>
</evidence>
<name>A0ABT7VRR0_9GAMM</name>
<proteinExistence type="predicted"/>
<gene>
    <name evidence="2" type="ORF">QUF54_03290</name>
</gene>
<dbReference type="Proteomes" id="UP001171945">
    <property type="component" value="Unassembled WGS sequence"/>
</dbReference>
<dbReference type="InterPro" id="IPR027417">
    <property type="entry name" value="P-loop_NTPase"/>
</dbReference>
<evidence type="ECO:0000313" key="2">
    <source>
        <dbReference type="EMBL" id="MDM8562358.1"/>
    </source>
</evidence>
<keyword evidence="1" id="KW-0175">Coiled coil</keyword>
<keyword evidence="3" id="KW-1185">Reference proteome</keyword>
<dbReference type="EMBL" id="JAUCGM010000126">
    <property type="protein sequence ID" value="MDM8562358.1"/>
    <property type="molecule type" value="Genomic_DNA"/>
</dbReference>
<accession>A0ABT7VRR0</accession>